<reference evidence="2" key="1">
    <citation type="submission" date="2024-10" db="EMBL/GenBank/DDBJ databases">
        <authorList>
            <person name="Ryan C."/>
        </authorList>
    </citation>
    <scope>NUCLEOTIDE SEQUENCE [LARGE SCALE GENOMIC DNA]</scope>
</reference>
<dbReference type="Gene3D" id="1.20.1280.50">
    <property type="match status" value="1"/>
</dbReference>
<dbReference type="Proteomes" id="UP001497457">
    <property type="component" value="Chromosome 11b"/>
</dbReference>
<proteinExistence type="predicted"/>
<dbReference type="EMBL" id="OZ075121">
    <property type="protein sequence ID" value="CAL4902061.1"/>
    <property type="molecule type" value="Genomic_DNA"/>
</dbReference>
<gene>
    <name evidence="2" type="ORF">URODEC1_LOCUS9726</name>
</gene>
<dbReference type="SUPFAM" id="SSF81383">
    <property type="entry name" value="F-box domain"/>
    <property type="match status" value="2"/>
</dbReference>
<protein>
    <recommendedName>
        <fullName evidence="1">F-box domain-containing protein</fullName>
    </recommendedName>
</protein>
<dbReference type="NCBIfam" id="TIGR01640">
    <property type="entry name" value="F_box_assoc_1"/>
    <property type="match status" value="1"/>
</dbReference>
<dbReference type="InterPro" id="IPR036047">
    <property type="entry name" value="F-box-like_dom_sf"/>
</dbReference>
<keyword evidence="3" id="KW-1185">Reference proteome</keyword>
<dbReference type="InterPro" id="IPR050796">
    <property type="entry name" value="SCF_F-box_component"/>
</dbReference>
<dbReference type="InterPro" id="IPR013187">
    <property type="entry name" value="F-box-assoc_dom_typ3"/>
</dbReference>
<dbReference type="AlphaFoldDB" id="A0ABC8W465"/>
<evidence type="ECO:0000259" key="1">
    <source>
        <dbReference type="PROSITE" id="PS50181"/>
    </source>
</evidence>
<accession>A0ABC8W465</accession>
<dbReference type="SMART" id="SM00256">
    <property type="entry name" value="FBOX"/>
    <property type="match status" value="2"/>
</dbReference>
<name>A0ABC8W465_9POAL</name>
<organism evidence="2 3">
    <name type="scientific">Urochloa decumbens</name>
    <dbReference type="NCBI Taxonomy" id="240449"/>
    <lineage>
        <taxon>Eukaryota</taxon>
        <taxon>Viridiplantae</taxon>
        <taxon>Streptophyta</taxon>
        <taxon>Embryophyta</taxon>
        <taxon>Tracheophyta</taxon>
        <taxon>Spermatophyta</taxon>
        <taxon>Magnoliopsida</taxon>
        <taxon>Liliopsida</taxon>
        <taxon>Poales</taxon>
        <taxon>Poaceae</taxon>
        <taxon>PACMAD clade</taxon>
        <taxon>Panicoideae</taxon>
        <taxon>Panicodae</taxon>
        <taxon>Paniceae</taxon>
        <taxon>Melinidinae</taxon>
        <taxon>Urochloa</taxon>
    </lineage>
</organism>
<dbReference type="PANTHER" id="PTHR31672:SF2">
    <property type="entry name" value="F-BOX DOMAIN-CONTAINING PROTEIN"/>
    <property type="match status" value="1"/>
</dbReference>
<feature type="domain" description="F-box" evidence="1">
    <location>
        <begin position="44"/>
        <end position="89"/>
    </location>
</feature>
<sequence length="879" mass="98940">MGYSTQILGCNRVVNMEPSDFTTVQSSEMVAEVCLSNKRRKVIPSSDVLLPDEIITEVLLRLPIKSILRFRAVCRSWAVLLSSEEFCSLHMALAAVKPSPPKLLFVSPTANFDSTAVYSCSLLDHRDDLLFTLDYARGNFVDVVPAPCHGLTLIYDAVVPAYYVCNAATRAATRLPSCYDVPYATAGLGFDALTRKYKVVRLFQGRGYEKQTFNCEIYTLGDDEGDHWRPVAGGVPFRFCSFARSAIWYAVFRKAPPVFAGGFLHWLIEPSFFAKTPRASVISFSLTNETFSWVRSPSFAVSGAHLVELDGHLCMVRDLRKGSPAGSMLEIWKLNDYSSGGWSLNHQITLLGHVSTDFVDPHVVKVIGSFGNCNSSKRIIITTSKHKVFAYDPLSETLENVHSTMEIHASHQIELSDTRFSLFRESLVPVHKTKEEISLSSPLAKVAKEILLRLPAESALKFKLVCKQWLRLINSESFAHAFFLHKNMDKRLKIMLVGKGTGQPGFSFTNLNDWVQEASNKGVLLDTKVVCSKPCHGLNLVSIENKDYLYNPCTGFHRVCMNRRLHLHQMWRLPIGVPQEDHPFSVGNKNVGLGFDPLFQEHIIVEIFYSLKDYKFRQYHLSSSLWSFNSRRLQQLPPSPLPVNDMPPAYLEGMLYWMSEPRLGQSHKRAIVSFNIATKIFDVIPCPSCIAICDSNSPCLAYVVELEGVLCAVLADPAVNGLDVWKWELGQWDRVYTIYLNSWPDYSLGTNIVMPLAVDPTDGKVLLSTGRKLGLYSPLKQTIENSFALDQMPHFARKELKSCLEVHPDCSSRCKHVGNKASRWKPSLDRCESFAQPSRYSRGQSEELNRTSKLMPLVPMLYEESLAYYPGPVKARILK</sequence>
<dbReference type="PANTHER" id="PTHR31672">
    <property type="entry name" value="BNACNNG10540D PROTEIN"/>
    <property type="match status" value="1"/>
</dbReference>
<dbReference type="PROSITE" id="PS50181">
    <property type="entry name" value="FBOX"/>
    <property type="match status" value="1"/>
</dbReference>
<evidence type="ECO:0000313" key="3">
    <source>
        <dbReference type="Proteomes" id="UP001497457"/>
    </source>
</evidence>
<dbReference type="InterPro" id="IPR001810">
    <property type="entry name" value="F-box_dom"/>
</dbReference>
<dbReference type="CDD" id="cd22157">
    <property type="entry name" value="F-box_AtFBW1-like"/>
    <property type="match status" value="1"/>
</dbReference>
<dbReference type="Pfam" id="PF00646">
    <property type="entry name" value="F-box"/>
    <property type="match status" value="2"/>
</dbReference>
<dbReference type="Pfam" id="PF08268">
    <property type="entry name" value="FBA_3"/>
    <property type="match status" value="1"/>
</dbReference>
<dbReference type="InterPro" id="IPR017451">
    <property type="entry name" value="F-box-assoc_interact_dom"/>
</dbReference>
<evidence type="ECO:0000313" key="2">
    <source>
        <dbReference type="EMBL" id="CAL4902061.1"/>
    </source>
</evidence>